<dbReference type="InterPro" id="IPR039422">
    <property type="entry name" value="MarR/SlyA-like"/>
</dbReference>
<dbReference type="PROSITE" id="PS50995">
    <property type="entry name" value="HTH_MARR_2"/>
    <property type="match status" value="1"/>
</dbReference>
<dbReference type="Pfam" id="PF12802">
    <property type="entry name" value="MarR_2"/>
    <property type="match status" value="1"/>
</dbReference>
<organism evidence="2 3">
    <name type="scientific">Pseudaquabacterium terrae</name>
    <dbReference type="NCBI Taxonomy" id="2732868"/>
    <lineage>
        <taxon>Bacteria</taxon>
        <taxon>Pseudomonadati</taxon>
        <taxon>Pseudomonadota</taxon>
        <taxon>Betaproteobacteria</taxon>
        <taxon>Burkholderiales</taxon>
        <taxon>Sphaerotilaceae</taxon>
        <taxon>Pseudaquabacterium</taxon>
    </lineage>
</organism>
<evidence type="ECO:0000313" key="2">
    <source>
        <dbReference type="EMBL" id="NRF71295.1"/>
    </source>
</evidence>
<accession>A0ABX2ERF9</accession>
<comment type="caution">
    <text evidence="2">The sequence shown here is derived from an EMBL/GenBank/DDBJ whole genome shotgun (WGS) entry which is preliminary data.</text>
</comment>
<dbReference type="InterPro" id="IPR036388">
    <property type="entry name" value="WH-like_DNA-bd_sf"/>
</dbReference>
<evidence type="ECO:0000259" key="1">
    <source>
        <dbReference type="PROSITE" id="PS50995"/>
    </source>
</evidence>
<dbReference type="EMBL" id="JABRWJ010000011">
    <property type="protein sequence ID" value="NRF71295.1"/>
    <property type="molecule type" value="Genomic_DNA"/>
</dbReference>
<proteinExistence type="predicted"/>
<dbReference type="PANTHER" id="PTHR33164">
    <property type="entry name" value="TRANSCRIPTIONAL REGULATOR, MARR FAMILY"/>
    <property type="match status" value="1"/>
</dbReference>
<name>A0ABX2ERF9_9BURK</name>
<sequence length="136" mass="15590">MPGRKLSKADLVALARFRCWLRRFLRLTREVPRRNGVTALQYRLLLQIDAFPGREWSTVPELAERLQIKHHSVEALISRCETAGLVSYSATRGDERRVEVRLTPSGKRCLECAGRLHRDELVEASRFFVPGFGQDA</sequence>
<dbReference type="Proteomes" id="UP000737171">
    <property type="component" value="Unassembled WGS sequence"/>
</dbReference>
<dbReference type="PANTHER" id="PTHR33164:SF43">
    <property type="entry name" value="HTH-TYPE TRANSCRIPTIONAL REPRESSOR YETL"/>
    <property type="match status" value="1"/>
</dbReference>
<dbReference type="InterPro" id="IPR036390">
    <property type="entry name" value="WH_DNA-bd_sf"/>
</dbReference>
<feature type="domain" description="HTH marR-type" evidence="1">
    <location>
        <begin position="1"/>
        <end position="136"/>
    </location>
</feature>
<keyword evidence="3" id="KW-1185">Reference proteome</keyword>
<dbReference type="Gene3D" id="1.10.10.10">
    <property type="entry name" value="Winged helix-like DNA-binding domain superfamily/Winged helix DNA-binding domain"/>
    <property type="match status" value="1"/>
</dbReference>
<dbReference type="SUPFAM" id="SSF46785">
    <property type="entry name" value="Winged helix' DNA-binding domain"/>
    <property type="match status" value="1"/>
</dbReference>
<gene>
    <name evidence="2" type="ORF">HLB44_30320</name>
</gene>
<reference evidence="2 3" key="1">
    <citation type="submission" date="2020-05" db="EMBL/GenBank/DDBJ databases">
        <title>Aquincola sp. isolate from soil.</title>
        <authorList>
            <person name="Han J."/>
            <person name="Kim D.-U."/>
        </authorList>
    </citation>
    <scope>NUCLEOTIDE SEQUENCE [LARGE SCALE GENOMIC DNA]</scope>
    <source>
        <strain evidence="2 3">S2</strain>
    </source>
</reference>
<protein>
    <submittedName>
        <fullName evidence="2">Winged helix-turn-helix transcriptional regulator</fullName>
    </submittedName>
</protein>
<evidence type="ECO:0000313" key="3">
    <source>
        <dbReference type="Proteomes" id="UP000737171"/>
    </source>
</evidence>
<dbReference type="InterPro" id="IPR000835">
    <property type="entry name" value="HTH_MarR-typ"/>
</dbReference>